<dbReference type="GO" id="GO:0008757">
    <property type="term" value="F:S-adenosylmethionine-dependent methyltransferase activity"/>
    <property type="evidence" value="ECO:0007669"/>
    <property type="project" value="TreeGrafter"/>
</dbReference>
<name>A0A0S2HWX0_9BACT</name>
<dbReference type="GO" id="GO:0032259">
    <property type="term" value="P:methylation"/>
    <property type="evidence" value="ECO:0007669"/>
    <property type="project" value="UniProtKB-KW"/>
</dbReference>
<dbReference type="PATRIC" id="fig|1307839.3.peg.967"/>
<evidence type="ECO:0000256" key="1">
    <source>
        <dbReference type="ARBA" id="ARBA00022603"/>
    </source>
</evidence>
<keyword evidence="3" id="KW-0949">S-adenosyl-L-methionine</keyword>
<dbReference type="RefSeq" id="WP_057952118.1">
    <property type="nucleotide sequence ID" value="NZ_CP013118.1"/>
</dbReference>
<dbReference type="AlphaFoldDB" id="A0A0S2HWX0"/>
<dbReference type="KEGG" id="blq:L21SP5_00915"/>
<dbReference type="OrthoDB" id="9799672at2"/>
<dbReference type="EMBL" id="CP013118">
    <property type="protein sequence ID" value="ALO14583.1"/>
    <property type="molecule type" value="Genomic_DNA"/>
</dbReference>
<organism evidence="4 5">
    <name type="scientific">Salinivirga cyanobacteriivorans</name>
    <dbReference type="NCBI Taxonomy" id="1307839"/>
    <lineage>
        <taxon>Bacteria</taxon>
        <taxon>Pseudomonadati</taxon>
        <taxon>Bacteroidota</taxon>
        <taxon>Bacteroidia</taxon>
        <taxon>Bacteroidales</taxon>
        <taxon>Salinivirgaceae</taxon>
        <taxon>Salinivirga</taxon>
    </lineage>
</organism>
<gene>
    <name evidence="4" type="ORF">L21SP5_00915</name>
</gene>
<protein>
    <submittedName>
        <fullName evidence="4">O-methyltransferase</fullName>
    </submittedName>
</protein>
<dbReference type="InterPro" id="IPR002935">
    <property type="entry name" value="SAM_O-MeTrfase"/>
</dbReference>
<dbReference type="GO" id="GO:0008171">
    <property type="term" value="F:O-methyltransferase activity"/>
    <property type="evidence" value="ECO:0007669"/>
    <property type="project" value="InterPro"/>
</dbReference>
<dbReference type="Pfam" id="PF01596">
    <property type="entry name" value="Methyltransf_3"/>
    <property type="match status" value="1"/>
</dbReference>
<dbReference type="Proteomes" id="UP000064893">
    <property type="component" value="Chromosome"/>
</dbReference>
<evidence type="ECO:0000256" key="3">
    <source>
        <dbReference type="ARBA" id="ARBA00022691"/>
    </source>
</evidence>
<accession>A0A0S2HWX0</accession>
<dbReference type="InterPro" id="IPR050362">
    <property type="entry name" value="Cation-dep_OMT"/>
</dbReference>
<dbReference type="SUPFAM" id="SSF53335">
    <property type="entry name" value="S-adenosyl-L-methionine-dependent methyltransferases"/>
    <property type="match status" value="1"/>
</dbReference>
<dbReference type="PANTHER" id="PTHR10509">
    <property type="entry name" value="O-METHYLTRANSFERASE-RELATED"/>
    <property type="match status" value="1"/>
</dbReference>
<dbReference type="PANTHER" id="PTHR10509:SF14">
    <property type="entry name" value="CAFFEOYL-COA O-METHYLTRANSFERASE 3-RELATED"/>
    <property type="match status" value="1"/>
</dbReference>
<keyword evidence="2 4" id="KW-0808">Transferase</keyword>
<keyword evidence="5" id="KW-1185">Reference proteome</keyword>
<proteinExistence type="predicted"/>
<evidence type="ECO:0000256" key="2">
    <source>
        <dbReference type="ARBA" id="ARBA00022679"/>
    </source>
</evidence>
<dbReference type="Gene3D" id="3.40.50.150">
    <property type="entry name" value="Vaccinia Virus protein VP39"/>
    <property type="match status" value="1"/>
</dbReference>
<sequence length="214" mass="24730">MFNNDFNKLEAYIRQHCEPESELLAELDRQTHLKVLRPRMLSGHVQGRVLAMLSKMIAPQYIFEIGTFTGYSAICLAEGLKNEGRLITCDPNDELASFTQSFIERAPDARKIDYRIADARTLIKELDLMFDLVFIDGDKRQYPEYYEMILPYVRKGGYIIADNVLWNEKVVDAPSNMDEYTQGVLRYNKMVTNDPGVENVVFPFRDGLMVARKK</sequence>
<keyword evidence="1 4" id="KW-0489">Methyltransferase</keyword>
<dbReference type="STRING" id="1307839.L21SP5_00915"/>
<dbReference type="InterPro" id="IPR029063">
    <property type="entry name" value="SAM-dependent_MTases_sf"/>
</dbReference>
<reference evidence="4 5" key="1">
    <citation type="submission" date="2015-11" db="EMBL/GenBank/DDBJ databases">
        <title>Description and complete genome sequence of a novel strain predominating in hypersaline microbial mats and representing a new family of the Bacteriodetes phylum.</title>
        <authorList>
            <person name="Spring S."/>
            <person name="Bunk B."/>
            <person name="Sproer C."/>
            <person name="Klenk H.-P."/>
        </authorList>
    </citation>
    <scope>NUCLEOTIDE SEQUENCE [LARGE SCALE GENOMIC DNA]</scope>
    <source>
        <strain evidence="4 5">L21-Spi-D4</strain>
    </source>
</reference>
<dbReference type="CDD" id="cd02440">
    <property type="entry name" value="AdoMet_MTases"/>
    <property type="match status" value="1"/>
</dbReference>
<evidence type="ECO:0000313" key="4">
    <source>
        <dbReference type="EMBL" id="ALO14583.1"/>
    </source>
</evidence>
<evidence type="ECO:0000313" key="5">
    <source>
        <dbReference type="Proteomes" id="UP000064893"/>
    </source>
</evidence>
<dbReference type="PROSITE" id="PS51682">
    <property type="entry name" value="SAM_OMT_I"/>
    <property type="match status" value="1"/>
</dbReference>